<gene>
    <name evidence="5" type="ORF">QR46_0186</name>
</gene>
<dbReference type="VEuPathDB" id="GiardiaDB:QR46_0186"/>
<dbReference type="InterPro" id="IPR001680">
    <property type="entry name" value="WD40_rpt"/>
</dbReference>
<name>A0A132P081_GIAIN</name>
<dbReference type="AlphaFoldDB" id="A0A132P081"/>
<keyword evidence="3" id="KW-0677">Repeat</keyword>
<dbReference type="PANTHER" id="PTHR19865">
    <property type="entry name" value="U3 SMALL NUCLEOLAR RNA INTERACTING PROTEIN 2"/>
    <property type="match status" value="1"/>
</dbReference>
<dbReference type="PANTHER" id="PTHR19865:SF0">
    <property type="entry name" value="U3 SMALL NUCLEOLAR RNA-INTERACTING PROTEIN 2"/>
    <property type="match status" value="1"/>
</dbReference>
<evidence type="ECO:0000313" key="6">
    <source>
        <dbReference type="Proteomes" id="UP000070089"/>
    </source>
</evidence>
<comment type="subcellular location">
    <subcellularLocation>
        <location evidence="1">Nucleus</location>
    </subcellularLocation>
</comment>
<evidence type="ECO:0000256" key="3">
    <source>
        <dbReference type="ARBA" id="ARBA00022737"/>
    </source>
</evidence>
<dbReference type="SUPFAM" id="SSF50998">
    <property type="entry name" value="Quinoprotein alcohol dehydrogenase-like"/>
    <property type="match status" value="1"/>
</dbReference>
<dbReference type="InterPro" id="IPR011047">
    <property type="entry name" value="Quinoprotein_ADH-like_sf"/>
</dbReference>
<keyword evidence="4" id="KW-0539">Nucleus</keyword>
<evidence type="ECO:0000256" key="2">
    <source>
        <dbReference type="ARBA" id="ARBA00022574"/>
    </source>
</evidence>
<dbReference type="Gene3D" id="2.130.10.10">
    <property type="entry name" value="YVTN repeat-like/Quinoprotein amine dehydrogenase"/>
    <property type="match status" value="1"/>
</dbReference>
<dbReference type="GO" id="GO:0032040">
    <property type="term" value="C:small-subunit processome"/>
    <property type="evidence" value="ECO:0007669"/>
    <property type="project" value="TreeGrafter"/>
</dbReference>
<evidence type="ECO:0000256" key="1">
    <source>
        <dbReference type="ARBA" id="ARBA00004123"/>
    </source>
</evidence>
<dbReference type="OrthoDB" id="189968at2759"/>
<dbReference type="EMBL" id="JXTI01000003">
    <property type="protein sequence ID" value="KWX15730.1"/>
    <property type="molecule type" value="Genomic_DNA"/>
</dbReference>
<dbReference type="InterPro" id="IPR039241">
    <property type="entry name" value="Rrp9-like"/>
</dbReference>
<proteinExistence type="predicted"/>
<dbReference type="Proteomes" id="UP000070089">
    <property type="component" value="Unassembled WGS sequence"/>
</dbReference>
<comment type="caution">
    <text evidence="5">The sequence shown here is derived from an EMBL/GenBank/DDBJ whole genome shotgun (WGS) entry which is preliminary data.</text>
</comment>
<keyword evidence="2" id="KW-0853">WD repeat</keyword>
<dbReference type="InterPro" id="IPR015943">
    <property type="entry name" value="WD40/YVTN_repeat-like_dom_sf"/>
</dbReference>
<dbReference type="Pfam" id="PF00400">
    <property type="entry name" value="WD40"/>
    <property type="match status" value="2"/>
</dbReference>
<protein>
    <submittedName>
        <fullName evidence="5">U3 small nucleolar RNA interacting protein/ putative/ WD-repeat family</fullName>
    </submittedName>
</protein>
<evidence type="ECO:0000313" key="5">
    <source>
        <dbReference type="EMBL" id="KWX15730.1"/>
    </source>
</evidence>
<evidence type="ECO:0000256" key="4">
    <source>
        <dbReference type="ARBA" id="ARBA00023242"/>
    </source>
</evidence>
<organism evidence="5 6">
    <name type="scientific">Giardia duodenalis assemblage B</name>
    <dbReference type="NCBI Taxonomy" id="1394984"/>
    <lineage>
        <taxon>Eukaryota</taxon>
        <taxon>Metamonada</taxon>
        <taxon>Diplomonadida</taxon>
        <taxon>Hexamitidae</taxon>
        <taxon>Giardiinae</taxon>
        <taxon>Giardia</taxon>
    </lineage>
</organism>
<sequence length="459" mass="50688">MRELKSTLIIEMSADALRRQSALQDLEAIKKAGGDVASILREQVQALSKVATKEVLPHFKGITEDRLTLRGGHKMEFTCIAHSDDIIYLGSGDGTVSAWSLQPHNINSASTEEKPLKQLFIIRGRPKIRVHGRKQPFHYDIMGVKLNRHPYASIHSTSRIRDPYHDGHFGGITALAASADGAYVASAGLDCLVNVRNGKTGKSLFSIILDNIALSMRIFGHTLTICMQSTLKVFNLDDHCEMFTLRGHEDQITGCAIMDAENNAAITCSIDKSVRFFDYNKQTQLIFTSGVSLECVCWPRTDVFIAGCSLGLLVHTSEKRKPVMQVHPHDCLRFLGSGSISHTFVPSTDYCRRLVTALDCITNGDLVISGCHGLVSLWKCVDSNLDKVADYAVDGFVNDLKLMIQHTKLYVLVALGKTPARGRWDRDPAGYNGLLLIDLKCPVPMESKGSSRFRARVAM</sequence>
<reference evidence="5 6" key="1">
    <citation type="journal article" date="2015" name="Mol. Biochem. Parasitol.">
        <title>Identification of polymorphic genes for use in assemblage B genotyping assays through comparative genomics of multiple assemblage B Giardia duodenalis isolates.</title>
        <authorList>
            <person name="Wielinga C."/>
            <person name="Thompson R.C."/>
            <person name="Monis P."/>
            <person name="Ryan U."/>
        </authorList>
    </citation>
    <scope>NUCLEOTIDE SEQUENCE [LARGE SCALE GENOMIC DNA]</scope>
    <source>
        <strain evidence="5 6">BAH15c1</strain>
    </source>
</reference>
<dbReference type="SMART" id="SM00320">
    <property type="entry name" value="WD40"/>
    <property type="match status" value="4"/>
</dbReference>
<dbReference type="GO" id="GO:0034511">
    <property type="term" value="F:U3 snoRNA binding"/>
    <property type="evidence" value="ECO:0007669"/>
    <property type="project" value="InterPro"/>
</dbReference>
<accession>A0A132P081</accession>